<dbReference type="EC" id="2.3.1.225" evidence="7"/>
<gene>
    <name evidence="9" type="ORF">APZ42_011397</name>
</gene>
<dbReference type="GO" id="GO:0019706">
    <property type="term" value="F:protein-cysteine S-palmitoyltransferase activity"/>
    <property type="evidence" value="ECO:0007669"/>
    <property type="project" value="UniProtKB-EC"/>
</dbReference>
<evidence type="ECO:0000256" key="7">
    <source>
        <dbReference type="RuleBase" id="RU079119"/>
    </source>
</evidence>
<keyword evidence="4 7" id="KW-1133">Transmembrane helix</keyword>
<feature type="transmembrane region" description="Helical" evidence="7">
    <location>
        <begin position="12"/>
        <end position="35"/>
    </location>
</feature>
<keyword evidence="10" id="KW-1185">Reference proteome</keyword>
<keyword evidence="5 7" id="KW-0472">Membrane</keyword>
<accession>A0A162SMB8</accession>
<protein>
    <recommendedName>
        <fullName evidence="7">Palmitoyltransferase</fullName>
        <ecNumber evidence="7">2.3.1.225</ecNumber>
    </recommendedName>
</protein>
<comment type="subcellular location">
    <subcellularLocation>
        <location evidence="1">Membrane</location>
        <topology evidence="1">Multi-pass membrane protein</topology>
    </subcellularLocation>
</comment>
<keyword evidence="2 7" id="KW-0808">Transferase</keyword>
<organism evidence="9 10">
    <name type="scientific">Daphnia magna</name>
    <dbReference type="NCBI Taxonomy" id="35525"/>
    <lineage>
        <taxon>Eukaryota</taxon>
        <taxon>Metazoa</taxon>
        <taxon>Ecdysozoa</taxon>
        <taxon>Arthropoda</taxon>
        <taxon>Crustacea</taxon>
        <taxon>Branchiopoda</taxon>
        <taxon>Diplostraca</taxon>
        <taxon>Cladocera</taxon>
        <taxon>Anomopoda</taxon>
        <taxon>Daphniidae</taxon>
        <taxon>Daphnia</taxon>
    </lineage>
</organism>
<dbReference type="EMBL" id="LRGB01000024">
    <property type="protein sequence ID" value="KZS21445.1"/>
    <property type="molecule type" value="Genomic_DNA"/>
</dbReference>
<dbReference type="AlphaFoldDB" id="A0A162SMB8"/>
<evidence type="ECO:0000259" key="8">
    <source>
        <dbReference type="Pfam" id="PF01529"/>
    </source>
</evidence>
<evidence type="ECO:0000256" key="2">
    <source>
        <dbReference type="ARBA" id="ARBA00022679"/>
    </source>
</evidence>
<feature type="transmembrane region" description="Helical" evidence="7">
    <location>
        <begin position="41"/>
        <end position="58"/>
    </location>
</feature>
<evidence type="ECO:0000256" key="5">
    <source>
        <dbReference type="ARBA" id="ARBA00023136"/>
    </source>
</evidence>
<dbReference type="InterPro" id="IPR039859">
    <property type="entry name" value="PFA4/ZDH16/20/ERF2-like"/>
</dbReference>
<evidence type="ECO:0000256" key="4">
    <source>
        <dbReference type="ARBA" id="ARBA00022989"/>
    </source>
</evidence>
<dbReference type="STRING" id="35525.A0A162SMB8"/>
<keyword evidence="6 7" id="KW-0012">Acyltransferase</keyword>
<dbReference type="Proteomes" id="UP000076858">
    <property type="component" value="Unassembled WGS sequence"/>
</dbReference>
<dbReference type="PROSITE" id="PS50216">
    <property type="entry name" value="DHHC"/>
    <property type="match status" value="1"/>
</dbReference>
<sequence>MASVVSKRIGLMRYGVMLFSLAYLGLSIATAIYILALKKSIIVTTIAIYCYIQVCANWRAMFVNSNKDYGIQVEEGLEQDIHNFCPECNIYKNKKSHHCPLCECCVLRHDHHCFFLGTCIGLNNQRYFVILCLYTGVGSLYLSLQIFLTSDWVFNRWFNYLELFMPFGYAFSLARTTTLSSAYMVIVYNLSATIGMFCMYMFGLQVHLLSQSVTWHEFNSKTHVSKNQQILTTWSNFTTNFGHGLFHFIVPVMSGFLPSSKGKFPRTKSDERVY</sequence>
<feature type="transmembrane region" description="Helical" evidence="7">
    <location>
        <begin position="127"/>
        <end position="148"/>
    </location>
</feature>
<evidence type="ECO:0000256" key="1">
    <source>
        <dbReference type="ARBA" id="ARBA00004141"/>
    </source>
</evidence>
<evidence type="ECO:0000313" key="10">
    <source>
        <dbReference type="Proteomes" id="UP000076858"/>
    </source>
</evidence>
<reference evidence="9 10" key="1">
    <citation type="submission" date="2016-03" db="EMBL/GenBank/DDBJ databases">
        <title>EvidentialGene: Evidence-directed Construction of Genes on Genomes.</title>
        <authorList>
            <person name="Gilbert D.G."/>
            <person name="Choi J.-H."/>
            <person name="Mockaitis K."/>
            <person name="Colbourne J."/>
            <person name="Pfrender M."/>
        </authorList>
    </citation>
    <scope>NUCLEOTIDE SEQUENCE [LARGE SCALE GENOMIC DNA]</scope>
    <source>
        <strain evidence="9 10">Xinb3</strain>
        <tissue evidence="9">Complete organism</tissue>
    </source>
</reference>
<keyword evidence="3 7" id="KW-0812">Transmembrane</keyword>
<comment type="catalytic activity">
    <reaction evidence="7">
        <text>L-cysteinyl-[protein] + hexadecanoyl-CoA = S-hexadecanoyl-L-cysteinyl-[protein] + CoA</text>
        <dbReference type="Rhea" id="RHEA:36683"/>
        <dbReference type="Rhea" id="RHEA-COMP:10131"/>
        <dbReference type="Rhea" id="RHEA-COMP:11032"/>
        <dbReference type="ChEBI" id="CHEBI:29950"/>
        <dbReference type="ChEBI" id="CHEBI:57287"/>
        <dbReference type="ChEBI" id="CHEBI:57379"/>
        <dbReference type="ChEBI" id="CHEBI:74151"/>
        <dbReference type="EC" id="2.3.1.225"/>
    </reaction>
</comment>
<comment type="domain">
    <text evidence="7">The DHHC domain is required for palmitoyltransferase activity.</text>
</comment>
<feature type="transmembrane region" description="Helical" evidence="7">
    <location>
        <begin position="181"/>
        <end position="202"/>
    </location>
</feature>
<comment type="caution">
    <text evidence="9">The sequence shown here is derived from an EMBL/GenBank/DDBJ whole genome shotgun (WGS) entry which is preliminary data.</text>
</comment>
<dbReference type="PANTHER" id="PTHR12246">
    <property type="entry name" value="PALMITOYLTRANSFERASE ZDHHC16"/>
    <property type="match status" value="1"/>
</dbReference>
<comment type="similarity">
    <text evidence="7">Belongs to the DHHC palmitoyltransferase family.</text>
</comment>
<dbReference type="Pfam" id="PF01529">
    <property type="entry name" value="DHHC"/>
    <property type="match status" value="1"/>
</dbReference>
<name>A0A162SMB8_9CRUS</name>
<dbReference type="InterPro" id="IPR001594">
    <property type="entry name" value="Palmitoyltrfase_DHHC"/>
</dbReference>
<dbReference type="GO" id="GO:0016020">
    <property type="term" value="C:membrane"/>
    <property type="evidence" value="ECO:0007669"/>
    <property type="project" value="UniProtKB-SubCell"/>
</dbReference>
<proteinExistence type="inferred from homology"/>
<evidence type="ECO:0000313" key="9">
    <source>
        <dbReference type="EMBL" id="KZS21445.1"/>
    </source>
</evidence>
<evidence type="ECO:0000256" key="3">
    <source>
        <dbReference type="ARBA" id="ARBA00022692"/>
    </source>
</evidence>
<feature type="domain" description="Palmitoyltransferase DHHC" evidence="8">
    <location>
        <begin position="79"/>
        <end position="220"/>
    </location>
</feature>
<evidence type="ECO:0000256" key="6">
    <source>
        <dbReference type="ARBA" id="ARBA00023315"/>
    </source>
</evidence>